<sequence>MEPSPSSRMATRGIVKNYAELGGLGNSGGDNDDGVFRRPTTPARGRKRRVPFDESFGSQPAETPKRGRPRGSLGTGRGGHRTPSVRKTTAHAEEDNQFFIGVKTGKNLEKIIDDWIDRYDENSDEAGTELLQFFISASGCHGRLSGDMLQKYDHPEIVRMMTEEFDEDSSDYPMVMSGAQWKRFRGSFAKMIMTWVDRCKSSIIFQNSIMDFVIQMLTSLADSQVRAFRHTATFAAMILASALVDVTLGLFEQTTRNQKQIDAEQTKLAAVGAGGSNEKLEVLIAKKTELKDHTQEISDMIQYIFKSVFVHRYRDCLPEIRSICINELGKWMMVYPEHFLDDSYLKYIGWSLHDKVPEVRHKCLEALLPLYDGSVVGKLELFSNKFKLRLASMVMDKHPETAVKACELLSAMYRAFPNILTKDDCVPIYELVYTNHRPLAVAAGNFLNVKVFPNAAPAGSDPVTSPNKDLLLDLIRFYIEGECHEHGAYLVDSLIDSNEIIKDWGAWVELLKSDEATQHETQIIEIMCCAIKQAATGDHPVGRAIAKRGPQAAALNPKEARLISEERTRISEVFIPQLAPLIQRYIADREKVWNLVTLPLYFQLEMYVAGQLTQHAVELMKALENVVEKHPDREVLTQVAEAINHLSTCGGTAQITETPRLKLTHGILLQVKVQVDRLEKEESAFRKLVAFANHIDTGKQDVFDKCIQVATWEEGRAPSEVVQLCVQYMCLVLNWDLSRLIRDEETNRTEAIKQLSRRVATFFTSCEQVMLEHVSGLETTYLAITDALLLFNDHLIERSDVYKSLVYKMDPKLLRRIKNYVVDNVFSTPASQVEQQEQLELMMKRRRLLANYGKLIIYGVLPIIEAAEIFEQYVKYYQDFGDIMKMLVYKCRDGSIHSTATAVGKAIQMAYERLRTISNAPKIIDPISEDFSQVRELARRLATVFGTDHLKNREAVAKIHRDGIVFALEITNGRCSKSPNNVSFLEVILEFSPKLLSQDKDCIRRYFEKHVQGLGKIPTESPIWSSVALYKDSLKERHPDDISSIRSASVAQSIASARTTPMASPAKRGRTKRPVLEE</sequence>
<accession>A0AA36G569</accession>
<evidence type="ECO:0000256" key="2">
    <source>
        <dbReference type="SAM" id="MobiDB-lite"/>
    </source>
</evidence>
<comment type="caution">
    <text evidence="4">The sequence shown here is derived from an EMBL/GenBank/DDBJ whole genome shotgun (WGS) entry which is preliminary data.</text>
</comment>
<dbReference type="Pfam" id="PF21581">
    <property type="entry name" value="SCD"/>
    <property type="match status" value="1"/>
</dbReference>
<dbReference type="InterPro" id="IPR013721">
    <property type="entry name" value="STAG"/>
</dbReference>
<organism evidence="4 5">
    <name type="scientific">Mesorhabditis spiculigera</name>
    <dbReference type="NCBI Taxonomy" id="96644"/>
    <lineage>
        <taxon>Eukaryota</taxon>
        <taxon>Metazoa</taxon>
        <taxon>Ecdysozoa</taxon>
        <taxon>Nematoda</taxon>
        <taxon>Chromadorea</taxon>
        <taxon>Rhabditida</taxon>
        <taxon>Rhabditina</taxon>
        <taxon>Rhabditomorpha</taxon>
        <taxon>Rhabditoidea</taxon>
        <taxon>Rhabditidae</taxon>
        <taxon>Mesorhabditinae</taxon>
        <taxon>Mesorhabditis</taxon>
    </lineage>
</organism>
<reference evidence="4" key="1">
    <citation type="submission" date="2023-06" db="EMBL/GenBank/DDBJ databases">
        <authorList>
            <person name="Delattre M."/>
        </authorList>
    </citation>
    <scope>NUCLEOTIDE SEQUENCE</scope>
    <source>
        <strain evidence="4">AF72</strain>
    </source>
</reference>
<dbReference type="Pfam" id="PF24571">
    <property type="entry name" value="HEAT_SCC3-SA"/>
    <property type="match status" value="1"/>
</dbReference>
<proteinExistence type="inferred from homology"/>
<dbReference type="Gene3D" id="1.25.10.10">
    <property type="entry name" value="Leucine-rich Repeat Variant"/>
    <property type="match status" value="1"/>
</dbReference>
<dbReference type="InterPro" id="IPR016024">
    <property type="entry name" value="ARM-type_fold"/>
</dbReference>
<dbReference type="GO" id="GO:0005634">
    <property type="term" value="C:nucleus"/>
    <property type="evidence" value="ECO:0007669"/>
    <property type="project" value="TreeGrafter"/>
</dbReference>
<keyword evidence="5" id="KW-1185">Reference proteome</keyword>
<evidence type="ECO:0000313" key="4">
    <source>
        <dbReference type="EMBL" id="CAJ0579859.1"/>
    </source>
</evidence>
<dbReference type="InterPro" id="IPR020839">
    <property type="entry name" value="SCD"/>
</dbReference>
<dbReference type="GO" id="GO:0007062">
    <property type="term" value="P:sister chromatid cohesion"/>
    <property type="evidence" value="ECO:0007669"/>
    <property type="project" value="UniProtKB-ARBA"/>
</dbReference>
<name>A0AA36G569_9BILA</name>
<feature type="domain" description="SCD" evidence="3">
    <location>
        <begin position="309"/>
        <end position="393"/>
    </location>
</feature>
<dbReference type="PANTHER" id="PTHR11199">
    <property type="entry name" value="STROMAL ANTIGEN"/>
    <property type="match status" value="1"/>
</dbReference>
<feature type="compositionally biased region" description="Basic residues" evidence="2">
    <location>
        <begin position="1067"/>
        <end position="1078"/>
    </location>
</feature>
<dbReference type="AlphaFoldDB" id="A0AA36G569"/>
<feature type="region of interest" description="Disordered" evidence="2">
    <location>
        <begin position="1054"/>
        <end position="1078"/>
    </location>
</feature>
<dbReference type="PANTHER" id="PTHR11199:SF0">
    <property type="entry name" value="LD34181P-RELATED"/>
    <property type="match status" value="1"/>
</dbReference>
<evidence type="ECO:0000313" key="5">
    <source>
        <dbReference type="Proteomes" id="UP001177023"/>
    </source>
</evidence>
<protein>
    <recommendedName>
        <fullName evidence="3">SCD domain-containing protein</fullName>
    </recommendedName>
</protein>
<dbReference type="Pfam" id="PF08514">
    <property type="entry name" value="STAG"/>
    <property type="match status" value="1"/>
</dbReference>
<feature type="region of interest" description="Disordered" evidence="2">
    <location>
        <begin position="20"/>
        <end position="93"/>
    </location>
</feature>
<feature type="non-terminal residue" evidence="4">
    <location>
        <position position="1"/>
    </location>
</feature>
<dbReference type="GO" id="GO:0008278">
    <property type="term" value="C:cohesin complex"/>
    <property type="evidence" value="ECO:0007669"/>
    <property type="project" value="TreeGrafter"/>
</dbReference>
<dbReference type="GO" id="GO:0003682">
    <property type="term" value="F:chromatin binding"/>
    <property type="evidence" value="ECO:0007669"/>
    <property type="project" value="TreeGrafter"/>
</dbReference>
<dbReference type="EMBL" id="CATQJA010002657">
    <property type="protein sequence ID" value="CAJ0579859.1"/>
    <property type="molecule type" value="Genomic_DNA"/>
</dbReference>
<dbReference type="InterPro" id="IPR056396">
    <property type="entry name" value="HEAT_SCC3-SA"/>
</dbReference>
<evidence type="ECO:0000256" key="1">
    <source>
        <dbReference type="ARBA" id="ARBA00005486"/>
    </source>
</evidence>
<dbReference type="SUPFAM" id="SSF48371">
    <property type="entry name" value="ARM repeat"/>
    <property type="match status" value="1"/>
</dbReference>
<dbReference type="GO" id="GO:0000785">
    <property type="term" value="C:chromatin"/>
    <property type="evidence" value="ECO:0007669"/>
    <property type="project" value="TreeGrafter"/>
</dbReference>
<evidence type="ECO:0000259" key="3">
    <source>
        <dbReference type="PROSITE" id="PS51425"/>
    </source>
</evidence>
<dbReference type="Proteomes" id="UP001177023">
    <property type="component" value="Unassembled WGS sequence"/>
</dbReference>
<dbReference type="PROSITE" id="PS51425">
    <property type="entry name" value="SCD"/>
    <property type="match status" value="1"/>
</dbReference>
<comment type="similarity">
    <text evidence="1">Belongs to the SCC3 family.</text>
</comment>
<gene>
    <name evidence="4" type="ORF">MSPICULIGERA_LOCUS18064</name>
</gene>
<dbReference type="InterPro" id="IPR011989">
    <property type="entry name" value="ARM-like"/>
</dbReference>
<dbReference type="InterPro" id="IPR039662">
    <property type="entry name" value="Cohesin_Scc3/SA"/>
</dbReference>